<comment type="caution">
    <text evidence="2">The sequence shown here is derived from an EMBL/GenBank/DDBJ whole genome shotgun (WGS) entry which is preliminary data.</text>
</comment>
<feature type="chain" id="PRO_5045838052" description="FAS1 domain-containing protein" evidence="1">
    <location>
        <begin position="22"/>
        <end position="234"/>
    </location>
</feature>
<dbReference type="EMBL" id="JAKWBL010000001">
    <property type="protein sequence ID" value="MCH5597293.1"/>
    <property type="molecule type" value="Genomic_DNA"/>
</dbReference>
<protein>
    <recommendedName>
        <fullName evidence="4">FAS1 domain-containing protein</fullName>
    </recommendedName>
</protein>
<gene>
    <name evidence="2" type="ORF">MKP09_04935</name>
</gene>
<proteinExistence type="predicted"/>
<evidence type="ECO:0000313" key="3">
    <source>
        <dbReference type="Proteomes" id="UP001202248"/>
    </source>
</evidence>
<evidence type="ECO:0008006" key="4">
    <source>
        <dbReference type="Google" id="ProtNLM"/>
    </source>
</evidence>
<dbReference type="SUPFAM" id="SSF82153">
    <property type="entry name" value="FAS1 domain"/>
    <property type="match status" value="1"/>
</dbReference>
<reference evidence="2 3" key="1">
    <citation type="submission" date="2022-02" db="EMBL/GenBank/DDBJ databases">
        <authorList>
            <person name="Min J."/>
        </authorList>
    </citation>
    <scope>NUCLEOTIDE SEQUENCE [LARGE SCALE GENOMIC DNA]</scope>
    <source>
        <strain evidence="2 3">GR10-1</strain>
    </source>
</reference>
<name>A0ABS9SG04_9BACT</name>
<dbReference type="Gene3D" id="2.30.180.10">
    <property type="entry name" value="FAS1 domain"/>
    <property type="match status" value="1"/>
</dbReference>
<dbReference type="InterPro" id="IPR036378">
    <property type="entry name" value="FAS1_dom_sf"/>
</dbReference>
<evidence type="ECO:0000313" key="2">
    <source>
        <dbReference type="EMBL" id="MCH5597293.1"/>
    </source>
</evidence>
<organism evidence="2 3">
    <name type="scientific">Niabella ginsengisoli</name>
    <dbReference type="NCBI Taxonomy" id="522298"/>
    <lineage>
        <taxon>Bacteria</taxon>
        <taxon>Pseudomonadati</taxon>
        <taxon>Bacteroidota</taxon>
        <taxon>Chitinophagia</taxon>
        <taxon>Chitinophagales</taxon>
        <taxon>Chitinophagaceae</taxon>
        <taxon>Niabella</taxon>
    </lineage>
</organism>
<dbReference type="Proteomes" id="UP001202248">
    <property type="component" value="Unassembled WGS sequence"/>
</dbReference>
<sequence length="234" mass="26717">MNKKIQLLTLPLLIISLLLGACKKDYFNDTGVKDDKFNGTVLDYLKSKPQYFDSLVKIIDYAGMTEAFQNEEVTFFAPADSCLRRTYLICNTRLNELGRPPLTRYQQIKPSVWREALSRYLFKGARSLTDFPQLDPENMAAYPGQIYNSYDEQIMNIGSIYNAGGGVPYAGYRQLMLSYIPSPSSARDFQTWTPTLAASVNIHPSNGYVHVLQYPFHFLVLIRINFLKLQIQQA</sequence>
<feature type="signal peptide" evidence="1">
    <location>
        <begin position="1"/>
        <end position="21"/>
    </location>
</feature>
<accession>A0ABS9SG04</accession>
<keyword evidence="3" id="KW-1185">Reference proteome</keyword>
<evidence type="ECO:0000256" key="1">
    <source>
        <dbReference type="SAM" id="SignalP"/>
    </source>
</evidence>
<keyword evidence="1" id="KW-0732">Signal</keyword>
<dbReference type="RefSeq" id="WP_240826688.1">
    <property type="nucleotide sequence ID" value="NZ_JAKWBL010000001.1"/>
</dbReference>
<dbReference type="PROSITE" id="PS51257">
    <property type="entry name" value="PROKAR_LIPOPROTEIN"/>
    <property type="match status" value="1"/>
</dbReference>